<comment type="caution">
    <text evidence="1">The sequence shown here is derived from an EMBL/GenBank/DDBJ whole genome shotgun (WGS) entry which is preliminary data.</text>
</comment>
<evidence type="ECO:0000313" key="1">
    <source>
        <dbReference type="EMBL" id="GAH69805.1"/>
    </source>
</evidence>
<dbReference type="EMBL" id="BARU01033649">
    <property type="protein sequence ID" value="GAH69805.1"/>
    <property type="molecule type" value="Genomic_DNA"/>
</dbReference>
<sequence length="59" mass="6805">MLKDFLIAAALFLVGFLFVLLLLHVANDLYEPELPLNKPPQEMLDCYEDQLLKEAKIDE</sequence>
<protein>
    <submittedName>
        <fullName evidence="1">Uncharacterized protein</fullName>
    </submittedName>
</protein>
<proteinExistence type="predicted"/>
<organism evidence="1">
    <name type="scientific">marine sediment metagenome</name>
    <dbReference type="NCBI Taxonomy" id="412755"/>
    <lineage>
        <taxon>unclassified sequences</taxon>
        <taxon>metagenomes</taxon>
        <taxon>ecological metagenomes</taxon>
    </lineage>
</organism>
<reference evidence="1" key="1">
    <citation type="journal article" date="2014" name="Front. Microbiol.">
        <title>High frequency of phylogenetically diverse reductive dehalogenase-homologous genes in deep subseafloor sedimentary metagenomes.</title>
        <authorList>
            <person name="Kawai M."/>
            <person name="Futagami T."/>
            <person name="Toyoda A."/>
            <person name="Takaki Y."/>
            <person name="Nishi S."/>
            <person name="Hori S."/>
            <person name="Arai W."/>
            <person name="Tsubouchi T."/>
            <person name="Morono Y."/>
            <person name="Uchiyama I."/>
            <person name="Ito T."/>
            <person name="Fujiyama A."/>
            <person name="Inagaki F."/>
            <person name="Takami H."/>
        </authorList>
    </citation>
    <scope>NUCLEOTIDE SEQUENCE</scope>
    <source>
        <strain evidence="1">Expedition CK06-06</strain>
    </source>
</reference>
<dbReference type="AlphaFoldDB" id="X1IKL1"/>
<gene>
    <name evidence="1" type="ORF">S03H2_52907</name>
</gene>
<accession>X1IKL1</accession>
<name>X1IKL1_9ZZZZ</name>